<dbReference type="InterPro" id="IPR020846">
    <property type="entry name" value="MFS_dom"/>
</dbReference>
<evidence type="ECO:0000313" key="8">
    <source>
        <dbReference type="Proteomes" id="UP001557465"/>
    </source>
</evidence>
<feature type="transmembrane region" description="Helical" evidence="5">
    <location>
        <begin position="197"/>
        <end position="215"/>
    </location>
</feature>
<evidence type="ECO:0000256" key="5">
    <source>
        <dbReference type="SAM" id="Phobius"/>
    </source>
</evidence>
<dbReference type="PANTHER" id="PTHR23514:SF13">
    <property type="entry name" value="INNER MEMBRANE PROTEIN YBJJ"/>
    <property type="match status" value="1"/>
</dbReference>
<evidence type="ECO:0000256" key="4">
    <source>
        <dbReference type="ARBA" id="ARBA00023136"/>
    </source>
</evidence>
<dbReference type="InterPro" id="IPR036259">
    <property type="entry name" value="MFS_trans_sf"/>
</dbReference>
<dbReference type="Gene3D" id="1.20.1250.20">
    <property type="entry name" value="MFS general substrate transporter like domains"/>
    <property type="match status" value="2"/>
</dbReference>
<keyword evidence="3 5" id="KW-1133">Transmembrane helix</keyword>
<dbReference type="Pfam" id="PF07690">
    <property type="entry name" value="MFS_1"/>
    <property type="match status" value="1"/>
</dbReference>
<evidence type="ECO:0000256" key="2">
    <source>
        <dbReference type="ARBA" id="ARBA00022692"/>
    </source>
</evidence>
<feature type="transmembrane region" description="Helical" evidence="5">
    <location>
        <begin position="354"/>
        <end position="373"/>
    </location>
</feature>
<feature type="transmembrane region" description="Helical" evidence="5">
    <location>
        <begin position="43"/>
        <end position="63"/>
    </location>
</feature>
<dbReference type="InterPro" id="IPR011701">
    <property type="entry name" value="MFS"/>
</dbReference>
<organism evidence="7 8">
    <name type="scientific">Thioclava arctica</name>
    <dbReference type="NCBI Taxonomy" id="3238301"/>
    <lineage>
        <taxon>Bacteria</taxon>
        <taxon>Pseudomonadati</taxon>
        <taxon>Pseudomonadota</taxon>
        <taxon>Alphaproteobacteria</taxon>
        <taxon>Rhodobacterales</taxon>
        <taxon>Paracoccaceae</taxon>
        <taxon>Thioclava</taxon>
    </lineage>
</organism>
<evidence type="ECO:0000256" key="1">
    <source>
        <dbReference type="ARBA" id="ARBA00004141"/>
    </source>
</evidence>
<comment type="caution">
    <text evidence="7">The sequence shown here is derived from an EMBL/GenBank/DDBJ whole genome shotgun (WGS) entry which is preliminary data.</text>
</comment>
<feature type="transmembrane region" description="Helical" evidence="5">
    <location>
        <begin position="235"/>
        <end position="254"/>
    </location>
</feature>
<sequence length="379" mass="39000">MALQRVIRESRATGFGLGALGFFWGGFAALMPDWQARAGVSDAVLGTLLVLSAVGGMSAMAAGPWVQRRLGARSMPVLAAQLGCVGLVAWIIGSPLELGLVLVWLGWSMAGLDIASNVEISHREAETGLPLMNWNHALFSFGFALAAGLAGLARRFGAEPGAIMAVIGIAVMIAAFATRERAASVRPITDKTIPLSLPWRVVVPAGAILFFAFVAENGTESWSALHLERNFHAATGTGAFGPMMLGLTMGLGRVSGQVVAARLGEARLVALSAVIAALGAGVTALAPVQGIAVAGIALIGIGAAVVVPSANSLLGQKVARDMRVLALSRAWLIGFAGFFIGPVVMGLIAQGVGLRWAFAAIALMLAAILPALARLMRTP</sequence>
<accession>A0ABV3THQ3</accession>
<dbReference type="PROSITE" id="PS50850">
    <property type="entry name" value="MFS"/>
    <property type="match status" value="1"/>
</dbReference>
<feature type="domain" description="Major facilitator superfamily (MFS) profile" evidence="6">
    <location>
        <begin position="202"/>
        <end position="379"/>
    </location>
</feature>
<feature type="transmembrane region" description="Helical" evidence="5">
    <location>
        <begin position="291"/>
        <end position="314"/>
    </location>
</feature>
<feature type="transmembrane region" description="Helical" evidence="5">
    <location>
        <begin position="266"/>
        <end position="285"/>
    </location>
</feature>
<protein>
    <submittedName>
        <fullName evidence="7">MFS transporter</fullName>
    </submittedName>
</protein>
<reference evidence="7 8" key="1">
    <citation type="journal article" date="2011" name="Int. J. Syst. Evol. Microbiol.">
        <title>Zhongshania antarctica gen. nov., sp. nov. and Zhongshania guokunii sp. nov., gammaproteobacteria respectively isolated from coastal attached (fast) ice and surface seawater of the Antarctic.</title>
        <authorList>
            <person name="Li H.J."/>
            <person name="Zhang X.Y."/>
            <person name="Chen C.X."/>
            <person name="Zhang Y.J."/>
            <person name="Gao Z.M."/>
            <person name="Yu Y."/>
            <person name="Chen X.L."/>
            <person name="Chen B."/>
            <person name="Zhang Y.Z."/>
        </authorList>
    </citation>
    <scope>NUCLEOTIDE SEQUENCE [LARGE SCALE GENOMIC DNA]</scope>
    <source>
        <strain evidence="7 8">15-R06ZXC-3</strain>
    </source>
</reference>
<keyword evidence="8" id="KW-1185">Reference proteome</keyword>
<dbReference type="RefSeq" id="WP_368391220.1">
    <property type="nucleotide sequence ID" value="NZ_JBFRYC010000002.1"/>
</dbReference>
<dbReference type="PANTHER" id="PTHR23514">
    <property type="entry name" value="BYPASS OF STOP CODON PROTEIN 6"/>
    <property type="match status" value="1"/>
</dbReference>
<dbReference type="InterPro" id="IPR051788">
    <property type="entry name" value="MFS_Transporter"/>
</dbReference>
<dbReference type="EMBL" id="JBFRYC010000002">
    <property type="protein sequence ID" value="MEX1661101.1"/>
    <property type="molecule type" value="Genomic_DNA"/>
</dbReference>
<keyword evidence="2 5" id="KW-0812">Transmembrane</keyword>
<comment type="subcellular location">
    <subcellularLocation>
        <location evidence="1">Membrane</location>
        <topology evidence="1">Multi-pass membrane protein</topology>
    </subcellularLocation>
</comment>
<gene>
    <name evidence="7" type="ORF">AB4874_05480</name>
</gene>
<feature type="transmembrane region" description="Helical" evidence="5">
    <location>
        <begin position="160"/>
        <end position="177"/>
    </location>
</feature>
<feature type="transmembrane region" description="Helical" evidence="5">
    <location>
        <begin position="326"/>
        <end position="348"/>
    </location>
</feature>
<name>A0ABV3THQ3_9RHOB</name>
<proteinExistence type="predicted"/>
<dbReference type="SUPFAM" id="SSF103473">
    <property type="entry name" value="MFS general substrate transporter"/>
    <property type="match status" value="1"/>
</dbReference>
<evidence type="ECO:0000256" key="3">
    <source>
        <dbReference type="ARBA" id="ARBA00022989"/>
    </source>
</evidence>
<feature type="transmembrane region" description="Helical" evidence="5">
    <location>
        <begin position="12"/>
        <end position="31"/>
    </location>
</feature>
<dbReference type="Proteomes" id="UP001557465">
    <property type="component" value="Unassembled WGS sequence"/>
</dbReference>
<evidence type="ECO:0000259" key="6">
    <source>
        <dbReference type="PROSITE" id="PS50850"/>
    </source>
</evidence>
<keyword evidence="4 5" id="KW-0472">Membrane</keyword>
<evidence type="ECO:0000313" key="7">
    <source>
        <dbReference type="EMBL" id="MEX1661101.1"/>
    </source>
</evidence>